<keyword evidence="4" id="KW-0539">Nucleus</keyword>
<feature type="region of interest" description="Disordered" evidence="5">
    <location>
        <begin position="1"/>
        <end position="125"/>
    </location>
</feature>
<evidence type="ECO:0000256" key="3">
    <source>
        <dbReference type="ARBA" id="ARBA00023163"/>
    </source>
</evidence>
<dbReference type="PANTHER" id="PTHR12802">
    <property type="entry name" value="SWI/SNF COMPLEX-RELATED"/>
    <property type="match status" value="1"/>
</dbReference>
<feature type="compositionally biased region" description="Polar residues" evidence="5">
    <location>
        <begin position="311"/>
        <end position="324"/>
    </location>
</feature>
<gene>
    <name evidence="9" type="ORF">ECRASSUSDP1_LOCUS3096</name>
</gene>
<name>A0AAD1X3K0_EUPCR</name>
<dbReference type="InterPro" id="IPR009057">
    <property type="entry name" value="Homeodomain-like_sf"/>
</dbReference>
<proteinExistence type="predicted"/>
<dbReference type="InterPro" id="IPR017884">
    <property type="entry name" value="SANT_dom"/>
</dbReference>
<dbReference type="GO" id="GO:0003677">
    <property type="term" value="F:DNA binding"/>
    <property type="evidence" value="ECO:0007669"/>
    <property type="project" value="UniProtKB-KW"/>
</dbReference>
<comment type="caution">
    <text evidence="9">The sequence shown here is derived from an EMBL/GenBank/DDBJ whole genome shotgun (WGS) entry which is preliminary data.</text>
</comment>
<dbReference type="PROSITE" id="PS51294">
    <property type="entry name" value="HTH_MYB"/>
    <property type="match status" value="1"/>
</dbReference>
<feature type="compositionally biased region" description="Polar residues" evidence="5">
    <location>
        <begin position="72"/>
        <end position="93"/>
    </location>
</feature>
<feature type="region of interest" description="Disordered" evidence="5">
    <location>
        <begin position="501"/>
        <end position="521"/>
    </location>
</feature>
<evidence type="ECO:0000313" key="9">
    <source>
        <dbReference type="EMBL" id="CAI2361783.1"/>
    </source>
</evidence>
<dbReference type="NCBIfam" id="TIGR01557">
    <property type="entry name" value="myb_SHAQKYF"/>
    <property type="match status" value="1"/>
</dbReference>
<reference evidence="9" key="1">
    <citation type="submission" date="2023-07" db="EMBL/GenBank/DDBJ databases">
        <authorList>
            <consortium name="AG Swart"/>
            <person name="Singh M."/>
            <person name="Singh A."/>
            <person name="Seah K."/>
            <person name="Emmerich C."/>
        </authorList>
    </citation>
    <scope>NUCLEOTIDE SEQUENCE</scope>
    <source>
        <strain evidence="9">DP1</strain>
    </source>
</reference>
<feature type="region of interest" description="Disordered" evidence="5">
    <location>
        <begin position="311"/>
        <end position="338"/>
    </location>
</feature>
<evidence type="ECO:0000256" key="5">
    <source>
        <dbReference type="SAM" id="MobiDB-lite"/>
    </source>
</evidence>
<keyword evidence="1" id="KW-0805">Transcription regulation</keyword>
<feature type="region of interest" description="Disordered" evidence="5">
    <location>
        <begin position="354"/>
        <end position="404"/>
    </location>
</feature>
<evidence type="ECO:0000256" key="1">
    <source>
        <dbReference type="ARBA" id="ARBA00023015"/>
    </source>
</evidence>
<feature type="compositionally biased region" description="Basic and acidic residues" evidence="5">
    <location>
        <begin position="36"/>
        <end position="47"/>
    </location>
</feature>
<feature type="domain" description="Myb-like" evidence="6">
    <location>
        <begin position="206"/>
        <end position="252"/>
    </location>
</feature>
<evidence type="ECO:0000256" key="4">
    <source>
        <dbReference type="ARBA" id="ARBA00023242"/>
    </source>
</evidence>
<dbReference type="InterPro" id="IPR001005">
    <property type="entry name" value="SANT/Myb"/>
</dbReference>
<dbReference type="Pfam" id="PF00249">
    <property type="entry name" value="Myb_DNA-binding"/>
    <property type="match status" value="1"/>
</dbReference>
<protein>
    <submittedName>
        <fullName evidence="9">Uncharacterized protein</fullName>
    </submittedName>
</protein>
<feature type="domain" description="HTH myb-type" evidence="8">
    <location>
        <begin position="208"/>
        <end position="256"/>
    </location>
</feature>
<keyword evidence="10" id="KW-1185">Reference proteome</keyword>
<dbReference type="Proteomes" id="UP001295684">
    <property type="component" value="Unassembled WGS sequence"/>
</dbReference>
<evidence type="ECO:0000259" key="7">
    <source>
        <dbReference type="PROSITE" id="PS51293"/>
    </source>
</evidence>
<dbReference type="PROSITE" id="PS51293">
    <property type="entry name" value="SANT"/>
    <property type="match status" value="1"/>
</dbReference>
<feature type="compositionally biased region" description="Basic and acidic residues" evidence="5">
    <location>
        <begin position="389"/>
        <end position="404"/>
    </location>
</feature>
<feature type="domain" description="SANT" evidence="7">
    <location>
        <begin position="209"/>
        <end position="256"/>
    </location>
</feature>
<dbReference type="InterPro" id="IPR017930">
    <property type="entry name" value="Myb_dom"/>
</dbReference>
<feature type="compositionally biased region" description="Basic and acidic residues" evidence="5">
    <location>
        <begin position="16"/>
        <end position="25"/>
    </location>
</feature>
<keyword evidence="2" id="KW-0238">DNA-binding</keyword>
<feature type="compositionally biased region" description="Basic and acidic residues" evidence="5">
    <location>
        <begin position="373"/>
        <end position="382"/>
    </location>
</feature>
<feature type="compositionally biased region" description="Basic and acidic residues" evidence="5">
    <location>
        <begin position="94"/>
        <end position="103"/>
    </location>
</feature>
<dbReference type="EMBL" id="CAMPGE010002965">
    <property type="protein sequence ID" value="CAI2361783.1"/>
    <property type="molecule type" value="Genomic_DNA"/>
</dbReference>
<feature type="region of interest" description="Disordered" evidence="5">
    <location>
        <begin position="143"/>
        <end position="194"/>
    </location>
</feature>
<dbReference type="SMART" id="SM00717">
    <property type="entry name" value="SANT"/>
    <property type="match status" value="1"/>
</dbReference>
<dbReference type="CDD" id="cd00167">
    <property type="entry name" value="SANT"/>
    <property type="match status" value="1"/>
</dbReference>
<dbReference type="AlphaFoldDB" id="A0AAD1X3K0"/>
<sequence>MSKLYDNKITQNEANKASHDNKGLVDDPMSGMTSPDGKRDAENKSNEDSPGEGNVIKVQPNGLYSNEDDTTKISNSKKSDQVDSQTISANQTEVKSDDVDMPHQDTSSSFLRRSERNAKYGHSSYKNLVKRPSKYEDFEVGPMIGQKSSSQMDPPGSVGSNKRKRKVGNIPPLSLPEASLKRTASTKMPNSSSALSLNDEKEVVYNQGRWTCLEHFKFLEALKKFGKEWQKVQQHVHTRTSTQARSHAQKFFVKLDKKSLTLDEFLKGLDLKEVEKNLLASGVDNTDYDEEREVNIIANRKLKGSVMNIALPSNQEENKSSVTKRPSLKRKRSDMDDLVKASNRREQLHQNIKNAFSNHMDDGNATNARKRVKTTEIDEREYQINSNQKDGDNKSNEDKEERQRTLSISNFEPLQPRNKMLISESDKRNYRKGTVDQNLDVDNFDRNFIGDSTNPLRTPQPNRSDDMIINQLVYKNTGCIEDYHFSLEQLFNKPKTVIDDQQDYDEPKQDNEQDDKVPPRIGSRLSFDFCELRADQLLESTPISFHEDRLKAKIFEYPKNRLKKKQAK</sequence>
<dbReference type="PROSITE" id="PS50090">
    <property type="entry name" value="MYB_LIKE"/>
    <property type="match status" value="1"/>
</dbReference>
<dbReference type="Gene3D" id="1.10.10.60">
    <property type="entry name" value="Homeodomain-like"/>
    <property type="match status" value="1"/>
</dbReference>
<accession>A0AAD1X3K0</accession>
<feature type="compositionally biased region" description="Polar residues" evidence="5">
    <location>
        <begin position="182"/>
        <end position="194"/>
    </location>
</feature>
<dbReference type="InterPro" id="IPR006447">
    <property type="entry name" value="Myb_dom_plants"/>
</dbReference>
<evidence type="ECO:0000259" key="6">
    <source>
        <dbReference type="PROSITE" id="PS50090"/>
    </source>
</evidence>
<evidence type="ECO:0000259" key="8">
    <source>
        <dbReference type="PROSITE" id="PS51294"/>
    </source>
</evidence>
<evidence type="ECO:0000313" key="10">
    <source>
        <dbReference type="Proteomes" id="UP001295684"/>
    </source>
</evidence>
<evidence type="ECO:0000256" key="2">
    <source>
        <dbReference type="ARBA" id="ARBA00023125"/>
    </source>
</evidence>
<feature type="compositionally biased region" description="Basic and acidic residues" evidence="5">
    <location>
        <begin position="505"/>
        <end position="518"/>
    </location>
</feature>
<dbReference type="SUPFAM" id="SSF46689">
    <property type="entry name" value="Homeodomain-like"/>
    <property type="match status" value="1"/>
</dbReference>
<organism evidence="9 10">
    <name type="scientific">Euplotes crassus</name>
    <dbReference type="NCBI Taxonomy" id="5936"/>
    <lineage>
        <taxon>Eukaryota</taxon>
        <taxon>Sar</taxon>
        <taxon>Alveolata</taxon>
        <taxon>Ciliophora</taxon>
        <taxon>Intramacronucleata</taxon>
        <taxon>Spirotrichea</taxon>
        <taxon>Hypotrichia</taxon>
        <taxon>Euplotida</taxon>
        <taxon>Euplotidae</taxon>
        <taxon>Moneuplotes</taxon>
    </lineage>
</organism>
<keyword evidence="3" id="KW-0804">Transcription</keyword>